<evidence type="ECO:0000256" key="3">
    <source>
        <dbReference type="ARBA" id="ARBA00022630"/>
    </source>
</evidence>
<dbReference type="AlphaFoldDB" id="A0A7Y9GMG7"/>
<dbReference type="Pfam" id="PF01266">
    <property type="entry name" value="DAO"/>
    <property type="match status" value="1"/>
</dbReference>
<feature type="domain" description="FAD dependent oxidoreductase" evidence="7">
    <location>
        <begin position="24"/>
        <end position="346"/>
    </location>
</feature>
<dbReference type="PANTHER" id="PTHR11985:SF31">
    <property type="entry name" value="GLYCEROL-3-PHOSPHATE DEHYDROGENASE 2"/>
    <property type="match status" value="1"/>
</dbReference>
<dbReference type="InterPro" id="IPR006076">
    <property type="entry name" value="FAD-dep_OxRdtase"/>
</dbReference>
<keyword evidence="10" id="KW-1185">Reference proteome</keyword>
<organism evidence="9 10">
    <name type="scientific">Microbacterium immunditiarum</name>
    <dbReference type="NCBI Taxonomy" id="337480"/>
    <lineage>
        <taxon>Bacteria</taxon>
        <taxon>Bacillati</taxon>
        <taxon>Actinomycetota</taxon>
        <taxon>Actinomycetes</taxon>
        <taxon>Micrococcales</taxon>
        <taxon>Microbacteriaceae</taxon>
        <taxon>Microbacterium</taxon>
    </lineage>
</organism>
<dbReference type="Pfam" id="PF16901">
    <property type="entry name" value="DAO_C"/>
    <property type="match status" value="1"/>
</dbReference>
<accession>A0A7Y9GMG7</accession>
<feature type="domain" description="Alpha-glycerophosphate oxidase C-terminal" evidence="8">
    <location>
        <begin position="420"/>
        <end position="507"/>
    </location>
</feature>
<keyword evidence="4" id="KW-0274">FAD</keyword>
<dbReference type="PRINTS" id="PR01001">
    <property type="entry name" value="FADG3PDH"/>
</dbReference>
<dbReference type="PROSITE" id="PS00977">
    <property type="entry name" value="FAD_G3PDH_1"/>
    <property type="match status" value="1"/>
</dbReference>
<keyword evidence="3 6" id="KW-0285">Flavoprotein</keyword>
<comment type="catalytic activity">
    <reaction evidence="6">
        <text>a quinone + sn-glycerol 3-phosphate = dihydroxyacetone phosphate + a quinol</text>
        <dbReference type="Rhea" id="RHEA:18977"/>
        <dbReference type="ChEBI" id="CHEBI:24646"/>
        <dbReference type="ChEBI" id="CHEBI:57597"/>
        <dbReference type="ChEBI" id="CHEBI:57642"/>
        <dbReference type="ChEBI" id="CHEBI:132124"/>
        <dbReference type="EC" id="1.1.5.3"/>
    </reaction>
</comment>
<dbReference type="PROSITE" id="PS00978">
    <property type="entry name" value="FAD_G3PDH_2"/>
    <property type="match status" value="1"/>
</dbReference>
<evidence type="ECO:0000256" key="6">
    <source>
        <dbReference type="RuleBase" id="RU361217"/>
    </source>
</evidence>
<dbReference type="EC" id="1.1.5.3" evidence="6"/>
<evidence type="ECO:0000256" key="2">
    <source>
        <dbReference type="ARBA" id="ARBA00007330"/>
    </source>
</evidence>
<sequence length="538" mass="58982">MTSSAIGPAQRDRDLAALRRERWDVVVVGGGATGCGVALDAAARGLRVALIERHDLAEGTSSRSSKLLHGGLRYLEQLEFGLVREALRERRLLVRRLAPHLVRVTGFLLPFTKWWERPYLGAGVALYDVMSGLRPGVPRHRHLSRRSLRAAAPDLAPARLRGGLRYSDVQVDDARLVVELARTAAREGAAVLTRVELEDADRTADGYRLQVRDDETGERFEVSAAAVVNAAGVASPEVDLRLGAPEPVCVRASKGVHLVLPRQTISSENAWIVRTRRSVLFLLPWDDHWIVGTTDTPFDGEPTHPRATEGDIRELLAELNALLPVPIDPTDLVSVYAGLRPLVADPRKTDTAAVSRRHLLWQPQPGHVTIVGGKLTTYRTMARDAVDAVVRELQRSVRRCPTTRLPLVGATWGAPTDAWERRYGACADEVRSIVLDEPGLGADLPGATGWSGAEVVHAVRFEGARRLDDVLVRRTRITMTAPDGGRAAADAVADLMAVELGWSNERRTAEIASFLKTLDAEDEALVRLGSRRARVERR</sequence>
<proteinExistence type="inferred from homology"/>
<dbReference type="InterPro" id="IPR036188">
    <property type="entry name" value="FAD/NAD-bd_sf"/>
</dbReference>
<dbReference type="Gene3D" id="3.50.50.60">
    <property type="entry name" value="FAD/NAD(P)-binding domain"/>
    <property type="match status" value="1"/>
</dbReference>
<dbReference type="GO" id="GO:0009331">
    <property type="term" value="C:glycerol-3-phosphate dehydrogenase (FAD) complex"/>
    <property type="evidence" value="ECO:0007669"/>
    <property type="project" value="UniProtKB-UniRule"/>
</dbReference>
<gene>
    <name evidence="9" type="ORF">BJ991_001059</name>
</gene>
<comment type="cofactor">
    <cofactor evidence="1 6">
        <name>FAD</name>
        <dbReference type="ChEBI" id="CHEBI:57692"/>
    </cofactor>
</comment>
<dbReference type="Gene3D" id="1.10.8.870">
    <property type="entry name" value="Alpha-glycerophosphate oxidase, cap domain"/>
    <property type="match status" value="1"/>
</dbReference>
<evidence type="ECO:0000256" key="4">
    <source>
        <dbReference type="ARBA" id="ARBA00022827"/>
    </source>
</evidence>
<dbReference type="PANTHER" id="PTHR11985">
    <property type="entry name" value="GLYCEROL-3-PHOSPHATE DEHYDROGENASE"/>
    <property type="match status" value="1"/>
</dbReference>
<dbReference type="Gene3D" id="3.30.9.10">
    <property type="entry name" value="D-Amino Acid Oxidase, subunit A, domain 2"/>
    <property type="match status" value="1"/>
</dbReference>
<dbReference type="EMBL" id="JACCBV010000001">
    <property type="protein sequence ID" value="NYE19031.1"/>
    <property type="molecule type" value="Genomic_DNA"/>
</dbReference>
<evidence type="ECO:0000256" key="1">
    <source>
        <dbReference type="ARBA" id="ARBA00001974"/>
    </source>
</evidence>
<comment type="similarity">
    <text evidence="2 6">Belongs to the FAD-dependent glycerol-3-phosphate dehydrogenase family.</text>
</comment>
<evidence type="ECO:0000259" key="8">
    <source>
        <dbReference type="Pfam" id="PF16901"/>
    </source>
</evidence>
<evidence type="ECO:0000313" key="10">
    <source>
        <dbReference type="Proteomes" id="UP000576969"/>
    </source>
</evidence>
<dbReference type="SUPFAM" id="SSF51905">
    <property type="entry name" value="FAD/NAD(P)-binding domain"/>
    <property type="match status" value="1"/>
</dbReference>
<comment type="caution">
    <text evidence="9">The sequence shown here is derived from an EMBL/GenBank/DDBJ whole genome shotgun (WGS) entry which is preliminary data.</text>
</comment>
<dbReference type="GO" id="GO:0004368">
    <property type="term" value="F:glycerol-3-phosphate dehydrogenase (quinone) activity"/>
    <property type="evidence" value="ECO:0007669"/>
    <property type="project" value="UniProtKB-EC"/>
</dbReference>
<keyword evidence="5 6" id="KW-0560">Oxidoreductase</keyword>
<dbReference type="InterPro" id="IPR000447">
    <property type="entry name" value="G3P_DH_FAD-dep"/>
</dbReference>
<evidence type="ECO:0000259" key="7">
    <source>
        <dbReference type="Pfam" id="PF01266"/>
    </source>
</evidence>
<dbReference type="InterPro" id="IPR038299">
    <property type="entry name" value="DAO_C_sf"/>
</dbReference>
<protein>
    <recommendedName>
        <fullName evidence="6">Glycerol-3-phosphate dehydrogenase</fullName>
        <ecNumber evidence="6">1.1.5.3</ecNumber>
    </recommendedName>
</protein>
<dbReference type="InterPro" id="IPR031656">
    <property type="entry name" value="DAO_C"/>
</dbReference>
<reference evidence="9 10" key="1">
    <citation type="submission" date="2020-07" db="EMBL/GenBank/DDBJ databases">
        <title>Sequencing the genomes of 1000 actinobacteria strains.</title>
        <authorList>
            <person name="Klenk H.-P."/>
        </authorList>
    </citation>
    <scope>NUCLEOTIDE SEQUENCE [LARGE SCALE GENOMIC DNA]</scope>
    <source>
        <strain evidence="9 10">DSM 24662</strain>
    </source>
</reference>
<dbReference type="RefSeq" id="WP_179488096.1">
    <property type="nucleotide sequence ID" value="NZ_JACCBV010000001.1"/>
</dbReference>
<dbReference type="GO" id="GO:0046168">
    <property type="term" value="P:glycerol-3-phosphate catabolic process"/>
    <property type="evidence" value="ECO:0007669"/>
    <property type="project" value="TreeGrafter"/>
</dbReference>
<dbReference type="Proteomes" id="UP000576969">
    <property type="component" value="Unassembled WGS sequence"/>
</dbReference>
<evidence type="ECO:0000256" key="5">
    <source>
        <dbReference type="ARBA" id="ARBA00023002"/>
    </source>
</evidence>
<name>A0A7Y9GMG7_9MICO</name>
<evidence type="ECO:0000313" key="9">
    <source>
        <dbReference type="EMBL" id="NYE19031.1"/>
    </source>
</evidence>